<feature type="domain" description="Endonuclease GajA/Old nuclease/RecF-like AAA" evidence="2">
    <location>
        <begin position="1"/>
        <end position="62"/>
    </location>
</feature>
<keyword evidence="3" id="KW-0540">Nuclease</keyword>
<dbReference type="Pfam" id="PF13175">
    <property type="entry name" value="AAA_15"/>
    <property type="match status" value="1"/>
</dbReference>
<dbReference type="EMBL" id="LT629971">
    <property type="protein sequence ID" value="SEH70074.1"/>
    <property type="molecule type" value="Genomic_DNA"/>
</dbReference>
<evidence type="ECO:0000313" key="4">
    <source>
        <dbReference type="Proteomes" id="UP000182915"/>
    </source>
</evidence>
<dbReference type="GO" id="GO:0004527">
    <property type="term" value="F:exonuclease activity"/>
    <property type="evidence" value="ECO:0007669"/>
    <property type="project" value="UniProtKB-KW"/>
</dbReference>
<evidence type="ECO:0000313" key="3">
    <source>
        <dbReference type="EMBL" id="SEH70074.1"/>
    </source>
</evidence>
<dbReference type="Gene3D" id="3.40.50.300">
    <property type="entry name" value="P-loop containing nucleotide triphosphate hydrolases"/>
    <property type="match status" value="2"/>
</dbReference>
<keyword evidence="4" id="KW-1185">Reference proteome</keyword>
<dbReference type="AlphaFoldDB" id="A0A1H6K439"/>
<evidence type="ECO:0000259" key="2">
    <source>
        <dbReference type="Pfam" id="PF13175"/>
    </source>
</evidence>
<evidence type="ECO:0000256" key="1">
    <source>
        <dbReference type="SAM" id="Coils"/>
    </source>
</evidence>
<dbReference type="InterPro" id="IPR027417">
    <property type="entry name" value="P-loop_NTPase"/>
</dbReference>
<reference evidence="4" key="1">
    <citation type="submission" date="2016-10" db="EMBL/GenBank/DDBJ databases">
        <authorList>
            <person name="Varghese N."/>
            <person name="Submissions S."/>
        </authorList>
    </citation>
    <scope>NUCLEOTIDE SEQUENCE [LARGE SCALE GENOMIC DNA]</scope>
    <source>
        <strain evidence="4">DSM 45405</strain>
    </source>
</reference>
<feature type="coiled-coil region" evidence="1">
    <location>
        <begin position="202"/>
        <end position="277"/>
    </location>
</feature>
<dbReference type="OrthoDB" id="3177877at2"/>
<gene>
    <name evidence="3" type="ORF">SAMN04489835_3023</name>
</gene>
<dbReference type="STRING" id="370526.SAMN04489835_3023"/>
<dbReference type="InterPro" id="IPR041685">
    <property type="entry name" value="AAA_GajA/Old/RecF-like"/>
</dbReference>
<keyword evidence="3" id="KW-0269">Exonuclease</keyword>
<dbReference type="Proteomes" id="UP000182915">
    <property type="component" value="Chromosome I"/>
</dbReference>
<organism evidence="3 4">
    <name type="scientific">Mycolicibacterium rutilum</name>
    <name type="common">Mycobacterium rutilum</name>
    <dbReference type="NCBI Taxonomy" id="370526"/>
    <lineage>
        <taxon>Bacteria</taxon>
        <taxon>Bacillati</taxon>
        <taxon>Actinomycetota</taxon>
        <taxon>Actinomycetes</taxon>
        <taxon>Mycobacteriales</taxon>
        <taxon>Mycobacteriaceae</taxon>
        <taxon>Mycolicibacterium</taxon>
    </lineage>
</organism>
<dbReference type="PANTHER" id="PTHR41259:SF1">
    <property type="entry name" value="DOUBLE-STRAND BREAK REPAIR RAD50 ATPASE, PUTATIVE-RELATED"/>
    <property type="match status" value="1"/>
</dbReference>
<accession>A0A1H6K439</accession>
<sequence length="873" mass="93991">MKLHRMVLTNYRGITHREIEFPDHGVVVVSGANEIGKSSMIEALDLLLQAKDRSSKKEVKEVKPTHADVGAEVTAEISTGPYRFVYRKRFHKRCETELTVLAPHREQLTGDEAHERVLTMLDETVDTCLWQAQRVLQSSPTAVVDLSGCDALSRALDVAAGEAVTLSGAEPLIIDRVEEEYLRYFTRTGRATGEWAAANTRLRAAEEAVAEAAAAVAQVDEAVRRHAALTEELAEVAAQREAAAAALETASAAAEAVAAVRRQLKEAELVAVAAQANQDTSRAAVEERRRLRADIETRAAAIEELDAAAAAAAEEHATAAEVAEAAEAAAEQARKVLEDSQTRVEAARHTVQQLADRDEADRIAARLAKIDATDRDLARADGELATITLTADGMRAIETTSAAVDVAQGQVEFAAARLELIATADVEVRVGDETVTLAAGQTWSKNVSAATDIELPQLLTARLVPGTPASDMQAKLDAAQEALASELRRCGVADVVAARELDQRRRELVAQRDRLRATSEALTGDESADRLRARLAELTEAQPLAAELFGADADTARADLQAATAAQKQAIADCETHRKVAEAAGRRLTERQTQVTVLREKRAGATTELTQARERLEAQRAAVSDDELTVKAQAHADEAARASAVVTALSEELARTAPDAVAAALGEAQRRADALAVRHREKAEALRDVGTQLTVYGTEGRKGRLDEAETEREHALAEYGRVQRRARAAELLRSVLTRHRDATRMRYVEPFRGEVQRLGRLVFGESFEVEVDSSLRICSRTLAGRTVPYESLSGGAKEQLGIVARLASAALVAKEDSVPVVIDDALGFTDPDRLVKMGSVFNAVGGDGQVIVLTCSPQRYAAVDDAHHIELVG</sequence>
<protein>
    <submittedName>
        <fullName evidence="3">DNA repair exonuclease SbcCD ATPase subunit</fullName>
    </submittedName>
</protein>
<dbReference type="SUPFAM" id="SSF52540">
    <property type="entry name" value="P-loop containing nucleoside triphosphate hydrolases"/>
    <property type="match status" value="1"/>
</dbReference>
<dbReference type="PANTHER" id="PTHR41259">
    <property type="entry name" value="DOUBLE-STRAND BREAK REPAIR RAD50 ATPASE, PUTATIVE-RELATED"/>
    <property type="match status" value="1"/>
</dbReference>
<keyword evidence="3" id="KW-0378">Hydrolase</keyword>
<proteinExistence type="predicted"/>
<feature type="coiled-coil region" evidence="1">
    <location>
        <begin position="469"/>
        <end position="518"/>
    </location>
</feature>
<dbReference type="RefSeq" id="WP_083407834.1">
    <property type="nucleotide sequence ID" value="NZ_LT629971.1"/>
</dbReference>
<keyword evidence="1" id="KW-0175">Coiled coil</keyword>
<feature type="coiled-coil region" evidence="1">
    <location>
        <begin position="323"/>
        <end position="357"/>
    </location>
</feature>
<name>A0A1H6K439_MYCRU</name>